<accession>A0A2S7US27</accession>
<dbReference type="AlphaFoldDB" id="A0A2S7US27"/>
<protein>
    <recommendedName>
        <fullName evidence="4">Lipoprotein</fullName>
    </recommendedName>
</protein>
<dbReference type="NCBIfam" id="NF033894">
    <property type="entry name" value="Eex_IncN"/>
    <property type="match status" value="1"/>
</dbReference>
<reference evidence="2 3" key="1">
    <citation type="submission" date="2016-12" db="EMBL/GenBank/DDBJ databases">
        <title>Diversity of luminous bacteria.</title>
        <authorList>
            <person name="Yoshizawa S."/>
            <person name="Kogure K."/>
        </authorList>
    </citation>
    <scope>NUCLEOTIDE SEQUENCE [LARGE SCALE GENOMIC DNA]</scope>
    <source>
        <strain evidence="2 3">SA4-48</strain>
    </source>
</reference>
<dbReference type="Proteomes" id="UP000239007">
    <property type="component" value="Unassembled WGS sequence"/>
</dbReference>
<name>A0A2S7US27_9GAMM</name>
<feature type="chain" id="PRO_5015782851" description="Lipoprotein" evidence="1">
    <location>
        <begin position="22"/>
        <end position="78"/>
    </location>
</feature>
<dbReference type="OrthoDB" id="6387568at2"/>
<comment type="caution">
    <text evidence="2">The sequence shown here is derived from an EMBL/GenBank/DDBJ whole genome shotgun (WGS) entry which is preliminary data.</text>
</comment>
<dbReference type="RefSeq" id="WP_105051010.1">
    <property type="nucleotide sequence ID" value="NZ_BMYG01000004.1"/>
</dbReference>
<dbReference type="PROSITE" id="PS51257">
    <property type="entry name" value="PROKAR_LIPOPROTEIN"/>
    <property type="match status" value="1"/>
</dbReference>
<feature type="signal peptide" evidence="1">
    <location>
        <begin position="1"/>
        <end position="21"/>
    </location>
</feature>
<evidence type="ECO:0008006" key="4">
    <source>
        <dbReference type="Google" id="ProtNLM"/>
    </source>
</evidence>
<gene>
    <name evidence="2" type="ORF">BTO11_02035</name>
</gene>
<keyword evidence="1" id="KW-0732">Signal</keyword>
<keyword evidence="3" id="KW-1185">Reference proteome</keyword>
<dbReference type="InterPro" id="IPR047937">
    <property type="entry name" value="Eex_IncN-like"/>
</dbReference>
<proteinExistence type="predicted"/>
<evidence type="ECO:0000313" key="2">
    <source>
        <dbReference type="EMBL" id="PQJ52549.1"/>
    </source>
</evidence>
<evidence type="ECO:0000313" key="3">
    <source>
        <dbReference type="Proteomes" id="UP000239007"/>
    </source>
</evidence>
<dbReference type="EMBL" id="MSCH01000003">
    <property type="protein sequence ID" value="PQJ52549.1"/>
    <property type="molecule type" value="Genomic_DNA"/>
</dbReference>
<evidence type="ECO:0000256" key="1">
    <source>
        <dbReference type="SAM" id="SignalP"/>
    </source>
</evidence>
<sequence>MKKLLLIAPFALLLTACGTPSVDDMVEDQELLAEVSLECTKLMMEGKDTNTEECKNAALAQQKVVENMTKGLMDQLGN</sequence>
<organism evidence="2 3">
    <name type="scientific">Psychrosphaera saromensis</name>
    <dbReference type="NCBI Taxonomy" id="716813"/>
    <lineage>
        <taxon>Bacteria</taxon>
        <taxon>Pseudomonadati</taxon>
        <taxon>Pseudomonadota</taxon>
        <taxon>Gammaproteobacteria</taxon>
        <taxon>Alteromonadales</taxon>
        <taxon>Pseudoalteromonadaceae</taxon>
        <taxon>Psychrosphaera</taxon>
    </lineage>
</organism>